<protein>
    <submittedName>
        <fullName evidence="2">Amidase family protein</fullName>
    </submittedName>
</protein>
<accession>A0ABW3E0A5</accession>
<comment type="caution">
    <text evidence="2">The sequence shown here is derived from an EMBL/GenBank/DDBJ whole genome shotgun (WGS) entry which is preliminary data.</text>
</comment>
<dbReference type="EMBL" id="JBHTHX010001872">
    <property type="protein sequence ID" value="MFD0889510.1"/>
    <property type="molecule type" value="Genomic_DNA"/>
</dbReference>
<dbReference type="SUPFAM" id="SSF75304">
    <property type="entry name" value="Amidase signature (AS) enzymes"/>
    <property type="match status" value="1"/>
</dbReference>
<dbReference type="Gene3D" id="3.90.1300.10">
    <property type="entry name" value="Amidase signature (AS) domain"/>
    <property type="match status" value="1"/>
</dbReference>
<dbReference type="InterPro" id="IPR036928">
    <property type="entry name" value="AS_sf"/>
</dbReference>
<name>A0ABW3E0A5_9ACTN</name>
<organism evidence="2 3">
    <name type="scientific">Streptosporangium algeriense</name>
    <dbReference type="NCBI Taxonomy" id="1682748"/>
    <lineage>
        <taxon>Bacteria</taxon>
        <taxon>Bacillati</taxon>
        <taxon>Actinomycetota</taxon>
        <taxon>Actinomycetes</taxon>
        <taxon>Streptosporangiales</taxon>
        <taxon>Streptosporangiaceae</taxon>
        <taxon>Streptosporangium</taxon>
    </lineage>
</organism>
<dbReference type="InterPro" id="IPR023631">
    <property type="entry name" value="Amidase_dom"/>
</dbReference>
<reference evidence="3" key="1">
    <citation type="journal article" date="2019" name="Int. J. Syst. Evol. Microbiol.">
        <title>The Global Catalogue of Microorganisms (GCM) 10K type strain sequencing project: providing services to taxonomists for standard genome sequencing and annotation.</title>
        <authorList>
            <consortium name="The Broad Institute Genomics Platform"/>
            <consortium name="The Broad Institute Genome Sequencing Center for Infectious Disease"/>
            <person name="Wu L."/>
            <person name="Ma J."/>
        </authorList>
    </citation>
    <scope>NUCLEOTIDE SEQUENCE [LARGE SCALE GENOMIC DNA]</scope>
    <source>
        <strain evidence="3">CCUG 62974</strain>
    </source>
</reference>
<evidence type="ECO:0000313" key="3">
    <source>
        <dbReference type="Proteomes" id="UP001597024"/>
    </source>
</evidence>
<gene>
    <name evidence="2" type="ORF">ACFQ08_33660</name>
</gene>
<dbReference type="PANTHER" id="PTHR43372:SF4">
    <property type="entry name" value="FATTY-ACID AMIDE HYDROLASE 2"/>
    <property type="match status" value="1"/>
</dbReference>
<sequence length="85" mass="9087">MLDELFDLDAVGQAEAVRAGDVSPRELVEAAIARIEAHDGEINAVVHRRFERALAEADGLTGDAPFLGVPTLLKDLGWGMAGEPY</sequence>
<evidence type="ECO:0000313" key="2">
    <source>
        <dbReference type="EMBL" id="MFD0889510.1"/>
    </source>
</evidence>
<feature type="non-terminal residue" evidence="2">
    <location>
        <position position="85"/>
    </location>
</feature>
<keyword evidence="3" id="KW-1185">Reference proteome</keyword>
<dbReference type="Pfam" id="PF01425">
    <property type="entry name" value="Amidase"/>
    <property type="match status" value="1"/>
</dbReference>
<evidence type="ECO:0000259" key="1">
    <source>
        <dbReference type="Pfam" id="PF01425"/>
    </source>
</evidence>
<proteinExistence type="predicted"/>
<feature type="domain" description="Amidase" evidence="1">
    <location>
        <begin position="26"/>
        <end position="75"/>
    </location>
</feature>
<dbReference type="InterPro" id="IPR052739">
    <property type="entry name" value="FAAH2"/>
</dbReference>
<dbReference type="PANTHER" id="PTHR43372">
    <property type="entry name" value="FATTY-ACID AMIDE HYDROLASE"/>
    <property type="match status" value="1"/>
</dbReference>
<dbReference type="Proteomes" id="UP001597024">
    <property type="component" value="Unassembled WGS sequence"/>
</dbReference>